<evidence type="ECO:0000313" key="1">
    <source>
        <dbReference type="EMBL" id="KAF7123770.1"/>
    </source>
</evidence>
<dbReference type="AlphaFoldDB" id="A0A834L8N1"/>
<reference evidence="1" key="1">
    <citation type="submission" date="2019-11" db="EMBL/GenBank/DDBJ databases">
        <authorList>
            <person name="Liu Y."/>
            <person name="Hou J."/>
            <person name="Li T.-Q."/>
            <person name="Guan C.-H."/>
            <person name="Wu X."/>
            <person name="Wu H.-Z."/>
            <person name="Ling F."/>
            <person name="Zhang R."/>
            <person name="Shi X.-G."/>
            <person name="Ren J.-P."/>
            <person name="Chen E.-F."/>
            <person name="Sun J.-M."/>
        </authorList>
    </citation>
    <scope>NUCLEOTIDE SEQUENCE</scope>
    <source>
        <strain evidence="1">Adult_tree_wgs_1</strain>
        <tissue evidence="1">Leaves</tissue>
    </source>
</reference>
<accession>A0A834L8N1</accession>
<keyword evidence="2" id="KW-1185">Reference proteome</keyword>
<protein>
    <submittedName>
        <fullName evidence="1">Uncharacterized protein</fullName>
    </submittedName>
</protein>
<comment type="caution">
    <text evidence="1">The sequence shown here is derived from an EMBL/GenBank/DDBJ whole genome shotgun (WGS) entry which is preliminary data.</text>
</comment>
<dbReference type="OrthoDB" id="1918594at2759"/>
<sequence>MKLGQQTRTTLPVTRSFYTLLILVRTEDVQDVIPYVSRMSRVVTRSQTRNAIPEQPHQAQSRMSRAVTRSQTRNAIPEQSHQAHPRVGLDGVILDVPEHQQLLVVLDDLTRRTVDTQDICVDKRSLLHHRPFSIRGYVYWANWGWSNLFTLDVETEVFLEFPVPESSMQGWRIWYKEVGNFLGCMFWCSNSFVFEVLVLADPKTELKPIAWVNNGEVVVFTTFDRASTSYIAYNVETGETYSFDMGEENRGTLFWCPHVNSLASFHLPQ</sequence>
<organism evidence="1 2">
    <name type="scientific">Rhododendron simsii</name>
    <name type="common">Sims's rhododendron</name>
    <dbReference type="NCBI Taxonomy" id="118357"/>
    <lineage>
        <taxon>Eukaryota</taxon>
        <taxon>Viridiplantae</taxon>
        <taxon>Streptophyta</taxon>
        <taxon>Embryophyta</taxon>
        <taxon>Tracheophyta</taxon>
        <taxon>Spermatophyta</taxon>
        <taxon>Magnoliopsida</taxon>
        <taxon>eudicotyledons</taxon>
        <taxon>Gunneridae</taxon>
        <taxon>Pentapetalae</taxon>
        <taxon>asterids</taxon>
        <taxon>Ericales</taxon>
        <taxon>Ericaceae</taxon>
        <taxon>Ericoideae</taxon>
        <taxon>Rhodoreae</taxon>
        <taxon>Rhododendron</taxon>
    </lineage>
</organism>
<dbReference type="EMBL" id="WJXA01000012">
    <property type="protein sequence ID" value="KAF7123770.1"/>
    <property type="molecule type" value="Genomic_DNA"/>
</dbReference>
<name>A0A834L8N1_RHOSS</name>
<dbReference type="Proteomes" id="UP000626092">
    <property type="component" value="Unassembled WGS sequence"/>
</dbReference>
<proteinExistence type="predicted"/>
<evidence type="ECO:0000313" key="2">
    <source>
        <dbReference type="Proteomes" id="UP000626092"/>
    </source>
</evidence>
<gene>
    <name evidence="1" type="ORF">RHSIM_Rhsim12G0212700</name>
</gene>